<dbReference type="Pfam" id="PF00521">
    <property type="entry name" value="DNA_topoisoIV"/>
    <property type="match status" value="2"/>
</dbReference>
<feature type="active site" description="O-(5'-phospho-DNA)-tyrosine intermediate" evidence="9 10">
    <location>
        <position position="126"/>
    </location>
</feature>
<dbReference type="GO" id="GO:0006265">
    <property type="term" value="P:DNA topological change"/>
    <property type="evidence" value="ECO:0007669"/>
    <property type="project" value="UniProtKB-UniRule"/>
</dbReference>
<evidence type="ECO:0000256" key="4">
    <source>
        <dbReference type="ARBA" id="ARBA00022840"/>
    </source>
</evidence>
<dbReference type="PROSITE" id="PS52040">
    <property type="entry name" value="TOPO_IIA"/>
    <property type="match status" value="1"/>
</dbReference>
<evidence type="ECO:0000256" key="7">
    <source>
        <dbReference type="ARBA" id="ARBA00023235"/>
    </source>
</evidence>
<keyword evidence="4 9" id="KW-0067">ATP-binding</keyword>
<dbReference type="InterPro" id="IPR035516">
    <property type="entry name" value="Gyrase/topoIV_suA_C"/>
</dbReference>
<keyword evidence="3 9" id="KW-0547">Nucleotide-binding</keyword>
<dbReference type="InterPro" id="IPR006691">
    <property type="entry name" value="GyrA/parC_rep"/>
</dbReference>
<name>A0A387L9T0_HELPX</name>
<comment type="miscellaneous">
    <text evidence="9">Few gyrases are as efficient as E.coli at forming negative supercoils. Not all organisms have 2 type II topoisomerases; in organisms with a single type II topoisomerase this enzyme also has to decatenate newly replicated chromosomes.</text>
</comment>
<comment type="subunit">
    <text evidence="9">Heterotetramer, composed of two GyrA and two GyrB chains. In the heterotetramer, GyrA contains the active site tyrosine that forms a transient covalent intermediate with DNA, while GyrB binds cofactors and catalyzes ATP hydrolysis.</text>
</comment>
<dbReference type="FunFam" id="3.30.1360.40:FF:000002">
    <property type="entry name" value="DNA gyrase subunit A"/>
    <property type="match status" value="1"/>
</dbReference>
<dbReference type="GO" id="GO:0005524">
    <property type="term" value="F:ATP binding"/>
    <property type="evidence" value="ECO:0007669"/>
    <property type="project" value="UniProtKB-UniRule"/>
</dbReference>
<dbReference type="InterPro" id="IPR050220">
    <property type="entry name" value="Type_II_DNA_Topoisomerases"/>
</dbReference>
<comment type="subcellular location">
    <subcellularLocation>
        <location evidence="9">Cytoplasm</location>
    </subcellularLocation>
</comment>
<keyword evidence="7 9" id="KW-0413">Isomerase</keyword>
<accession>A0A387L9T0</accession>
<evidence type="ECO:0000256" key="1">
    <source>
        <dbReference type="ARBA" id="ARBA00000185"/>
    </source>
</evidence>
<comment type="function">
    <text evidence="9">A type II topoisomerase that negatively supercoils closed circular double-stranded (ds) DNA in an ATP-dependent manner to modulate DNA topology and maintain chromosomes in an underwound state. Negative supercoiling favors strand separation, and DNA replication, transcription, recombination and repair, all of which involve strand separation. Also able to catalyze the interconversion of other topological isomers of dsDNA rings, including catenanes and knotted rings. Type II topoisomerases break and join 2 DNA strands simultaneously in an ATP-dependent manner.</text>
</comment>
<evidence type="ECO:0000256" key="2">
    <source>
        <dbReference type="ARBA" id="ARBA00008263"/>
    </source>
</evidence>
<dbReference type="InterPro" id="IPR013757">
    <property type="entry name" value="Topo_IIA_A_a_sf"/>
</dbReference>
<dbReference type="InterPro" id="IPR002205">
    <property type="entry name" value="Topo_IIA_dom_A"/>
</dbReference>
<feature type="domain" description="Topo IIA-type catalytic" evidence="11">
    <location>
        <begin position="38"/>
        <end position="558"/>
    </location>
</feature>
<feature type="short sequence motif" description="GyrA-box" evidence="9">
    <location>
        <begin position="585"/>
        <end position="591"/>
    </location>
</feature>
<dbReference type="CDD" id="cd00187">
    <property type="entry name" value="TOP4c"/>
    <property type="match status" value="1"/>
</dbReference>
<keyword evidence="5 9" id="KW-0799">Topoisomerase</keyword>
<dbReference type="GO" id="GO:0006261">
    <property type="term" value="P:DNA-templated DNA replication"/>
    <property type="evidence" value="ECO:0007669"/>
    <property type="project" value="UniProtKB-UniRule"/>
</dbReference>
<dbReference type="NCBIfam" id="NF004044">
    <property type="entry name" value="PRK05561.1"/>
    <property type="match status" value="1"/>
</dbReference>
<dbReference type="GO" id="GO:0005737">
    <property type="term" value="C:cytoplasm"/>
    <property type="evidence" value="ECO:0007669"/>
    <property type="project" value="UniProtKB-SubCell"/>
</dbReference>
<dbReference type="Pfam" id="PF03989">
    <property type="entry name" value="DNA_gyraseA_C"/>
    <property type="match status" value="6"/>
</dbReference>
<dbReference type="GO" id="GO:0009330">
    <property type="term" value="C:DNA topoisomerase type II (double strand cut, ATP-hydrolyzing) complex"/>
    <property type="evidence" value="ECO:0007669"/>
    <property type="project" value="TreeGrafter"/>
</dbReference>
<evidence type="ECO:0000256" key="10">
    <source>
        <dbReference type="PROSITE-ProRule" id="PRU01384"/>
    </source>
</evidence>
<dbReference type="SMART" id="SM00434">
    <property type="entry name" value="TOP4c"/>
    <property type="match status" value="1"/>
</dbReference>
<dbReference type="AlphaFoldDB" id="A0A387L9T0"/>
<dbReference type="PANTHER" id="PTHR43493:SF5">
    <property type="entry name" value="DNA GYRASE SUBUNIT A, CHLOROPLASTIC_MITOCHONDRIAL"/>
    <property type="match status" value="1"/>
</dbReference>
<evidence type="ECO:0000313" key="12">
    <source>
        <dbReference type="EMBL" id="BBG56231.1"/>
    </source>
</evidence>
<dbReference type="EC" id="5.6.2.2" evidence="9"/>
<comment type="subunit">
    <text evidence="8">Heterotetramer composed of ParC and ParE.</text>
</comment>
<dbReference type="Gene3D" id="3.30.1360.40">
    <property type="match status" value="1"/>
</dbReference>
<comment type="similarity">
    <text evidence="2 9">Belongs to the type II topoisomerase GyrA/ParC subunit family.</text>
</comment>
<dbReference type="SUPFAM" id="SSF56719">
    <property type="entry name" value="Type II DNA topoisomerase"/>
    <property type="match status" value="2"/>
</dbReference>
<comment type="catalytic activity">
    <reaction evidence="1 9 10">
        <text>ATP-dependent breakage, passage and rejoining of double-stranded DNA.</text>
        <dbReference type="EC" id="5.6.2.2"/>
    </reaction>
</comment>
<evidence type="ECO:0000256" key="8">
    <source>
        <dbReference type="ARBA" id="ARBA00063644"/>
    </source>
</evidence>
<dbReference type="GO" id="GO:0034335">
    <property type="term" value="F:DNA negative supercoiling activity"/>
    <property type="evidence" value="ECO:0007669"/>
    <property type="project" value="UniProtKB-ARBA"/>
</dbReference>
<evidence type="ECO:0000259" key="11">
    <source>
        <dbReference type="PROSITE" id="PS52040"/>
    </source>
</evidence>
<proteinExistence type="inferred from homology"/>
<dbReference type="Gene3D" id="3.90.199.10">
    <property type="entry name" value="Topoisomerase II, domain 5"/>
    <property type="match status" value="1"/>
</dbReference>
<dbReference type="FunFam" id="2.120.10.90:FF:000005">
    <property type="entry name" value="DNA topoisomerase 4 subunit A"/>
    <property type="match status" value="1"/>
</dbReference>
<dbReference type="InterPro" id="IPR013760">
    <property type="entry name" value="Topo_IIA-like_dom_sf"/>
</dbReference>
<dbReference type="GO" id="GO:0005694">
    <property type="term" value="C:chromosome"/>
    <property type="evidence" value="ECO:0007669"/>
    <property type="project" value="InterPro"/>
</dbReference>
<dbReference type="EMBL" id="LC425778">
    <property type="protein sequence ID" value="BBG56231.1"/>
    <property type="molecule type" value="Genomic_DNA"/>
</dbReference>
<evidence type="ECO:0000256" key="5">
    <source>
        <dbReference type="ARBA" id="ARBA00023029"/>
    </source>
</evidence>
<keyword evidence="6 9" id="KW-0238">DNA-binding</keyword>
<protein>
    <recommendedName>
        <fullName evidence="9">DNA gyrase subunit A</fullName>
        <ecNumber evidence="9">5.6.2.2</ecNumber>
    </recommendedName>
</protein>
<dbReference type="FunFam" id="3.90.199.10:FF:000001">
    <property type="entry name" value="DNA gyrase subunit A"/>
    <property type="match status" value="1"/>
</dbReference>
<dbReference type="Gene3D" id="1.10.268.10">
    <property type="entry name" value="Topoisomerase, domain 3"/>
    <property type="match status" value="2"/>
</dbReference>
<dbReference type="InterPro" id="IPR013758">
    <property type="entry name" value="Topo_IIA_A/C_ab"/>
</dbReference>
<evidence type="ECO:0000256" key="3">
    <source>
        <dbReference type="ARBA" id="ARBA00022741"/>
    </source>
</evidence>
<organism evidence="12">
    <name type="scientific">Helicobacter pylori</name>
    <name type="common">Campylobacter pylori</name>
    <dbReference type="NCBI Taxonomy" id="210"/>
    <lineage>
        <taxon>Bacteria</taxon>
        <taxon>Pseudomonadati</taxon>
        <taxon>Campylobacterota</taxon>
        <taxon>Epsilonproteobacteria</taxon>
        <taxon>Campylobacterales</taxon>
        <taxon>Helicobacteraceae</taxon>
        <taxon>Helicobacter</taxon>
    </lineage>
</organism>
<dbReference type="GO" id="GO:0003677">
    <property type="term" value="F:DNA binding"/>
    <property type="evidence" value="ECO:0007669"/>
    <property type="project" value="UniProtKB-UniRule"/>
</dbReference>
<dbReference type="FunFam" id="1.10.268.10:FF:000001">
    <property type="entry name" value="DNA gyrase subunit A"/>
    <property type="match status" value="2"/>
</dbReference>
<dbReference type="SUPFAM" id="SSF101904">
    <property type="entry name" value="GyrA/ParC C-terminal domain-like"/>
    <property type="match status" value="1"/>
</dbReference>
<gene>
    <name evidence="9 12" type="primary">gyrA</name>
</gene>
<dbReference type="Gene3D" id="2.120.10.90">
    <property type="entry name" value="DNA gyrase/topoisomerase IV, subunit A, C-terminal"/>
    <property type="match status" value="1"/>
</dbReference>
<evidence type="ECO:0000256" key="6">
    <source>
        <dbReference type="ARBA" id="ARBA00023125"/>
    </source>
</evidence>
<reference evidence="12" key="1">
    <citation type="submission" date="2018-09" db="EMBL/GenBank/DDBJ databases">
        <title>Effective Therapeutic Regimens in Two South Asian Countries with High Resistance of Major Helicobacter pylori Antibiotics.</title>
        <authorList>
            <person name="Fauzia K.A."/>
            <person name="Miftahussurur M."/>
            <person name="Aftab H."/>
            <person name="Shrestha P.K."/>
            <person name="Sharma R.P."/>
            <person name="Ahmed F."/>
            <person name="Khan A.K."/>
            <person name="Subsomwong P."/>
            <person name="Waskito L.A."/>
            <person name="Doohan D."/>
            <person name="Yamaoka Y."/>
        </authorList>
    </citation>
    <scope>NUCLEOTIDE SEQUENCE</scope>
    <source>
        <strain evidence="12">BGD86</strain>
    </source>
</reference>
<sequence>MQDNSINETKNIVEVGIDSSIEESYLAYSMSVIIGRALPDARDGLKPVHRRILYAMHELGLTSKVAYKKSARIVGDVIGKYHPHGDKAVYDALVRMAQDFSMRLELVDGQGNFGSIDGDNAAAMRYTEARMTKASEEILRDIDKDTIDFVPNYDDTLKEPDILPSRLPNLLVNGANGIAVGMATSIPPHRMDEIIDALVHVLENPNAKLDEILEFVKGPDFPTGGIIYGKAGIIEAYKTGRGRVKVRAKVHVEKTKNKEIIVLDEMPFQTNKAKLVEQISDLAREKQIEGISEVRDESDREGIRVVIELKRDAMSEIVLNHLYKLTTMETTFSIILLAIYNKEPKIFTLLELLRLFLNHRKTIIIRRTIFELEKAKARAHILEGYLIALDNIDEIVQLIKTSQSPEVAKNALMERFTLSEIQSKAILEMRLQRLTGHILEGYLIALDNIDEIVQLIKTSQSPEVAKNALMERFTLSEIQSKAILEMRLQRLTGLERDKIKEEYQNLLELIADLNGILKSEDRLNGVVKTELLEVKEQFSSPRRTEIQESYENIDIEDLIANEPMVVSMSYKGYVKRVDLKAYEKQNRGGKGKLSGSTYEDDFIENFFVANTHDILLFITNKGQLYHLKVYKIPEASRIAMGKAVVNLISLAPDEKIMATLSTKDFSDERSLAFFTKNGVVKRTNLSEFESNRSCGIRAIVLDEGDELVSTKVVDKNAKHLLIASHLGIFIKFPLEDVREIGRTTRGVIGIKLNENDFVVGAVVISDDGNKLLSVSENGLGKQTLAEAYREQSRGGKGVIGMKLTQKTGNLVGVISVDDENLDLMILTASAKMIRVSIKDIRETGRNASGVKLINTADKVMYVNSCPKEEEHRKFRKPPYTII</sequence>
<evidence type="ECO:0000256" key="9">
    <source>
        <dbReference type="HAMAP-Rule" id="MF_01897"/>
    </source>
</evidence>
<dbReference type="PANTHER" id="PTHR43493">
    <property type="entry name" value="DNA GYRASE/TOPOISOMERASE SUBUNIT A"/>
    <property type="match status" value="1"/>
</dbReference>
<dbReference type="HAMAP" id="MF_01897">
    <property type="entry name" value="GyrA"/>
    <property type="match status" value="1"/>
</dbReference>
<dbReference type="InterPro" id="IPR005743">
    <property type="entry name" value="GyrA"/>
</dbReference>
<keyword evidence="9" id="KW-0963">Cytoplasm</keyword>